<comment type="caution">
    <text evidence="5">The sequence shown here is derived from an EMBL/GenBank/DDBJ whole genome shotgun (WGS) entry which is preliminary data.</text>
</comment>
<sequence length="50" mass="5256">MGRLFLHLPLLQHGCTRGTEGHPCCGCTSLSTRLGPDLKAHGLRVAGACL</sequence>
<keyword evidence="1" id="KW-0732">Signal</keyword>
<dbReference type="Proteomes" id="UP000486351">
    <property type="component" value="Unassembled WGS sequence"/>
</dbReference>
<evidence type="ECO:0000313" key="8">
    <source>
        <dbReference type="Proteomes" id="UP000440732"/>
    </source>
</evidence>
<dbReference type="EMBL" id="QXGC01010422">
    <property type="protein sequence ID" value="KAE9156750.1"/>
    <property type="molecule type" value="Genomic_DNA"/>
</dbReference>
<dbReference type="EMBL" id="QXGE01008517">
    <property type="protein sequence ID" value="KAE9261826.1"/>
    <property type="molecule type" value="Genomic_DNA"/>
</dbReference>
<evidence type="ECO:0000313" key="10">
    <source>
        <dbReference type="Proteomes" id="UP000476176"/>
    </source>
</evidence>
<dbReference type="Proteomes" id="UP000440732">
    <property type="component" value="Unassembled WGS sequence"/>
</dbReference>
<protein>
    <submittedName>
        <fullName evidence="5">Uncharacterized protein</fullName>
    </submittedName>
</protein>
<organism evidence="5 7">
    <name type="scientific">Phytophthora fragariae</name>
    <dbReference type="NCBI Taxonomy" id="53985"/>
    <lineage>
        <taxon>Eukaryota</taxon>
        <taxon>Sar</taxon>
        <taxon>Stramenopiles</taxon>
        <taxon>Oomycota</taxon>
        <taxon>Peronosporomycetes</taxon>
        <taxon>Peronosporales</taxon>
        <taxon>Peronosporaceae</taxon>
        <taxon>Phytophthora</taxon>
    </lineage>
</organism>
<reference evidence="7 8" key="1">
    <citation type="submission" date="2018-08" db="EMBL/GenBank/DDBJ databases">
        <title>Genomic investigation of the strawberry pathogen Phytophthora fragariae indicates pathogenicity is determined by transcriptional variation in three key races.</title>
        <authorList>
            <person name="Adams T.M."/>
            <person name="Armitage A.D."/>
            <person name="Sobczyk M.K."/>
            <person name="Bates H.J."/>
            <person name="Dunwell J.M."/>
            <person name="Nellist C.F."/>
            <person name="Harrison R.J."/>
        </authorList>
    </citation>
    <scope>NUCLEOTIDE SEQUENCE [LARGE SCALE GENOMIC DNA]</scope>
    <source>
        <strain evidence="5 7">A4</strain>
        <strain evidence="4 10">BC-23</strain>
        <strain evidence="3 8">NOV-5</strain>
        <strain evidence="6 11">NOV-77</strain>
        <strain evidence="2 9">SCRP245</strain>
    </source>
</reference>
<dbReference type="Proteomes" id="UP000437068">
    <property type="component" value="Unassembled WGS sequence"/>
</dbReference>
<evidence type="ECO:0000313" key="4">
    <source>
        <dbReference type="EMBL" id="KAE9156750.1"/>
    </source>
</evidence>
<dbReference type="EMBL" id="QXFY01006310">
    <property type="protein sequence ID" value="KAE9269162.1"/>
    <property type="molecule type" value="Genomic_DNA"/>
</dbReference>
<dbReference type="EMBL" id="QXGA01010661">
    <property type="protein sequence ID" value="KAE9055186.1"/>
    <property type="molecule type" value="Genomic_DNA"/>
</dbReference>
<gene>
    <name evidence="5" type="ORF">PF001_g32267</name>
    <name evidence="4" type="ORF">PF004_g32482</name>
    <name evidence="3" type="ORF">PF006_g33039</name>
    <name evidence="6" type="ORF">PF008_g30937</name>
    <name evidence="2" type="ORF">PF011_g32442</name>
</gene>
<evidence type="ECO:0000313" key="7">
    <source>
        <dbReference type="Proteomes" id="UP000437068"/>
    </source>
</evidence>
<dbReference type="AlphaFoldDB" id="A0A6A4ATS4"/>
<dbReference type="EMBL" id="QXFW01009993">
    <property type="protein sequence ID" value="KAE8953333.1"/>
    <property type="molecule type" value="Genomic_DNA"/>
</dbReference>
<dbReference type="Proteomes" id="UP000460718">
    <property type="component" value="Unassembled WGS sequence"/>
</dbReference>
<evidence type="ECO:0000313" key="3">
    <source>
        <dbReference type="EMBL" id="KAE9055186.1"/>
    </source>
</evidence>
<dbReference type="Proteomes" id="UP000476176">
    <property type="component" value="Unassembled WGS sequence"/>
</dbReference>
<feature type="signal peptide" evidence="1">
    <location>
        <begin position="1"/>
        <end position="21"/>
    </location>
</feature>
<proteinExistence type="predicted"/>
<name>A0A6A4ATS4_9STRA</name>
<evidence type="ECO:0000313" key="9">
    <source>
        <dbReference type="Proteomes" id="UP000460718"/>
    </source>
</evidence>
<feature type="chain" id="PRO_5036167215" evidence="1">
    <location>
        <begin position="22"/>
        <end position="50"/>
    </location>
</feature>
<evidence type="ECO:0000256" key="1">
    <source>
        <dbReference type="SAM" id="SignalP"/>
    </source>
</evidence>
<evidence type="ECO:0000313" key="11">
    <source>
        <dbReference type="Proteomes" id="UP000486351"/>
    </source>
</evidence>
<evidence type="ECO:0000313" key="6">
    <source>
        <dbReference type="EMBL" id="KAE9269162.1"/>
    </source>
</evidence>
<accession>A0A6A4ATS4</accession>
<evidence type="ECO:0000313" key="2">
    <source>
        <dbReference type="EMBL" id="KAE8953333.1"/>
    </source>
</evidence>
<evidence type="ECO:0000313" key="5">
    <source>
        <dbReference type="EMBL" id="KAE9261826.1"/>
    </source>
</evidence>